<protein>
    <recommendedName>
        <fullName evidence="2">Right handed beta helix domain-containing protein</fullName>
    </recommendedName>
</protein>
<dbReference type="VEuPathDB" id="TriTrypDB:LPMP_292720"/>
<dbReference type="EMBL" id="CP009398">
    <property type="protein sequence ID" value="AIO00219.1"/>
    <property type="molecule type" value="Genomic_DNA"/>
</dbReference>
<dbReference type="InterPro" id="IPR011050">
    <property type="entry name" value="Pectin_lyase_fold/virulence"/>
</dbReference>
<name>A0A088RW45_LEIPA</name>
<keyword evidence="4" id="KW-1185">Reference proteome</keyword>
<sequence length="278" mass="29211">MPSQTIVVGPQADAHATTLAAALEQTTPGDTIVVSAGVFEETVHLLFNVTLAAAPVPENSEDTRSVRATIIGTVVVCANVTLDGLEVRGMVDVRKGHAVLERCDVHHGSDGVRVHPGATVTVHSSRVHHCIAGGDGVYFMAGSFGEVSQTDIFECRVNAIHVQGSEAVLRENRIHDCAFGVYYEKKAAGLCEQNTIEHVRKFGLYVTDGSNPVIRGNTVGWCGILCFFASKGGHSSCTGNTFEGSLHVLAECPVQLTGNQVSGTVDIDSGMSPVTVAG</sequence>
<dbReference type="VEuPathDB" id="TriTrypDB:LPAL13_030015100"/>
<dbReference type="Proteomes" id="UP000063063">
    <property type="component" value="Chromosome 29"/>
</dbReference>
<dbReference type="GeneID" id="22577035"/>
<dbReference type="Pfam" id="PF13229">
    <property type="entry name" value="Beta_helix"/>
    <property type="match status" value="1"/>
</dbReference>
<organism evidence="3 4">
    <name type="scientific">Leishmania panamensis</name>
    <dbReference type="NCBI Taxonomy" id="5679"/>
    <lineage>
        <taxon>Eukaryota</taxon>
        <taxon>Discoba</taxon>
        <taxon>Euglenozoa</taxon>
        <taxon>Kinetoplastea</taxon>
        <taxon>Metakinetoplastina</taxon>
        <taxon>Trypanosomatida</taxon>
        <taxon>Trypanosomatidae</taxon>
        <taxon>Leishmaniinae</taxon>
        <taxon>Leishmania</taxon>
        <taxon>Leishmania guyanensis species complex</taxon>
    </lineage>
</organism>
<proteinExistence type="predicted"/>
<evidence type="ECO:0000256" key="1">
    <source>
        <dbReference type="ARBA" id="ARBA00022737"/>
    </source>
</evidence>
<dbReference type="InterPro" id="IPR039448">
    <property type="entry name" value="Beta_helix"/>
</dbReference>
<dbReference type="SUPFAM" id="SSF51126">
    <property type="entry name" value="Pectin lyase-like"/>
    <property type="match status" value="1"/>
</dbReference>
<evidence type="ECO:0000259" key="2">
    <source>
        <dbReference type="Pfam" id="PF13229"/>
    </source>
</evidence>
<feature type="domain" description="Right handed beta helix" evidence="2">
    <location>
        <begin position="111"/>
        <end position="259"/>
    </location>
</feature>
<dbReference type="AlphaFoldDB" id="A0A088RW45"/>
<dbReference type="Gene3D" id="2.160.20.10">
    <property type="entry name" value="Single-stranded right-handed beta-helix, Pectin lyase-like"/>
    <property type="match status" value="1"/>
</dbReference>
<accession>A0A088RW45</accession>
<dbReference type="PANTHER" id="PTHR22990:SF15">
    <property type="entry name" value="F-BOX ONLY PROTEIN 10"/>
    <property type="match status" value="1"/>
</dbReference>
<evidence type="ECO:0000313" key="3">
    <source>
        <dbReference type="EMBL" id="AIO00219.1"/>
    </source>
</evidence>
<gene>
    <name evidence="3" type="ORF">LPMP_292720</name>
</gene>
<evidence type="ECO:0000313" key="4">
    <source>
        <dbReference type="Proteomes" id="UP000063063"/>
    </source>
</evidence>
<dbReference type="InterPro" id="IPR051550">
    <property type="entry name" value="SCF-Subunits/Alg-Epimerases"/>
</dbReference>
<dbReference type="InterPro" id="IPR012334">
    <property type="entry name" value="Pectin_lyas_fold"/>
</dbReference>
<reference evidence="3 4" key="1">
    <citation type="journal article" date="2015" name="Sci. Rep.">
        <title>The genome of Leishmania panamensis: insights into genomics of the L. (Viannia) subgenus.</title>
        <authorList>
            <person name="Llanes A."/>
            <person name="Restrepo C.M."/>
            <person name="Vecchio G.D."/>
            <person name="Anguizola F.J."/>
            <person name="Lleonart R."/>
        </authorList>
    </citation>
    <scope>NUCLEOTIDE SEQUENCE [LARGE SCALE GENOMIC DNA]</scope>
    <source>
        <strain evidence="3 4">MHOM/PA/94/PSC-1</strain>
    </source>
</reference>
<dbReference type="SMART" id="SM00710">
    <property type="entry name" value="PbH1"/>
    <property type="match status" value="5"/>
</dbReference>
<keyword evidence="1" id="KW-0677">Repeat</keyword>
<dbReference type="eggNOG" id="KOG1777">
    <property type="taxonomic scope" value="Eukaryota"/>
</dbReference>
<dbReference type="OrthoDB" id="427974at2759"/>
<dbReference type="KEGG" id="lpan:LPMP_292720"/>
<dbReference type="InterPro" id="IPR006626">
    <property type="entry name" value="PbH1"/>
</dbReference>
<dbReference type="PANTHER" id="PTHR22990">
    <property type="entry name" value="F-BOX ONLY PROTEIN"/>
    <property type="match status" value="1"/>
</dbReference>
<dbReference type="RefSeq" id="XP_010700876.1">
    <property type="nucleotide sequence ID" value="XM_010702574.1"/>
</dbReference>